<proteinExistence type="predicted"/>
<comment type="caution">
    <text evidence="1">The sequence shown here is derived from an EMBL/GenBank/DDBJ whole genome shotgun (WGS) entry which is preliminary data.</text>
</comment>
<organism evidence="1 2">
    <name type="scientific">Eumeta variegata</name>
    <name type="common">Bagworm moth</name>
    <name type="synonym">Eumeta japonica</name>
    <dbReference type="NCBI Taxonomy" id="151549"/>
    <lineage>
        <taxon>Eukaryota</taxon>
        <taxon>Metazoa</taxon>
        <taxon>Ecdysozoa</taxon>
        <taxon>Arthropoda</taxon>
        <taxon>Hexapoda</taxon>
        <taxon>Insecta</taxon>
        <taxon>Pterygota</taxon>
        <taxon>Neoptera</taxon>
        <taxon>Endopterygota</taxon>
        <taxon>Lepidoptera</taxon>
        <taxon>Glossata</taxon>
        <taxon>Ditrysia</taxon>
        <taxon>Tineoidea</taxon>
        <taxon>Psychidae</taxon>
        <taxon>Oiketicinae</taxon>
        <taxon>Eumeta</taxon>
    </lineage>
</organism>
<evidence type="ECO:0000313" key="1">
    <source>
        <dbReference type="EMBL" id="GBP31356.1"/>
    </source>
</evidence>
<name>A0A4C1UZA8_EUMVA</name>
<dbReference type="AlphaFoldDB" id="A0A4C1UZA8"/>
<reference evidence="1 2" key="1">
    <citation type="journal article" date="2019" name="Commun. Biol.">
        <title>The bagworm genome reveals a unique fibroin gene that provides high tensile strength.</title>
        <authorList>
            <person name="Kono N."/>
            <person name="Nakamura H."/>
            <person name="Ohtoshi R."/>
            <person name="Tomita M."/>
            <person name="Numata K."/>
            <person name="Arakawa K."/>
        </authorList>
    </citation>
    <scope>NUCLEOTIDE SEQUENCE [LARGE SCALE GENOMIC DNA]</scope>
</reference>
<sequence length="70" mass="8111">MIRATNGEYSNFRKHMRVYETCDTCRRSIHAARRRRSRPPAAQLINPREAALAPLSRPLSRARYTHGNTC</sequence>
<dbReference type="Proteomes" id="UP000299102">
    <property type="component" value="Unassembled WGS sequence"/>
</dbReference>
<gene>
    <name evidence="1" type="ORF">EVAR_13475_1</name>
</gene>
<keyword evidence="2" id="KW-1185">Reference proteome</keyword>
<protein>
    <submittedName>
        <fullName evidence="1">Uncharacterized protein</fullName>
    </submittedName>
</protein>
<accession>A0A4C1UZA8</accession>
<evidence type="ECO:0000313" key="2">
    <source>
        <dbReference type="Proteomes" id="UP000299102"/>
    </source>
</evidence>
<dbReference type="EMBL" id="BGZK01000245">
    <property type="protein sequence ID" value="GBP31356.1"/>
    <property type="molecule type" value="Genomic_DNA"/>
</dbReference>